<evidence type="ECO:0000313" key="5">
    <source>
        <dbReference type="EMBL" id="CEM00600.1"/>
    </source>
</evidence>
<feature type="compositionally biased region" description="Acidic residues" evidence="3">
    <location>
        <begin position="622"/>
        <end position="632"/>
    </location>
</feature>
<keyword evidence="1" id="KW-0378">Hydrolase</keyword>
<name>A0A0G4ERV8_VITBC</name>
<dbReference type="PANTHER" id="PTHR10340:SF57">
    <property type="entry name" value="METALLOPHOS DOMAIN-CONTAINING PROTEIN"/>
    <property type="match status" value="1"/>
</dbReference>
<organism evidence="5 6">
    <name type="scientific">Vitrella brassicaformis (strain CCMP3155)</name>
    <dbReference type="NCBI Taxonomy" id="1169540"/>
    <lineage>
        <taxon>Eukaryota</taxon>
        <taxon>Sar</taxon>
        <taxon>Alveolata</taxon>
        <taxon>Colpodellida</taxon>
        <taxon>Vitrellaceae</taxon>
        <taxon>Vitrella</taxon>
    </lineage>
</organism>
<keyword evidence="2" id="KW-0325">Glycoprotein</keyword>
<dbReference type="PhylomeDB" id="A0A0G4ERV8"/>
<dbReference type="Gene3D" id="3.60.21.10">
    <property type="match status" value="1"/>
</dbReference>
<dbReference type="InParanoid" id="A0A0G4ERV8"/>
<dbReference type="PANTHER" id="PTHR10340">
    <property type="entry name" value="SPHINGOMYELIN PHOSPHODIESTERASE"/>
    <property type="match status" value="1"/>
</dbReference>
<dbReference type="InterPro" id="IPR029052">
    <property type="entry name" value="Metallo-depent_PP-like"/>
</dbReference>
<dbReference type="GO" id="GO:0016787">
    <property type="term" value="F:hydrolase activity"/>
    <property type="evidence" value="ECO:0007669"/>
    <property type="project" value="UniProtKB-KW"/>
</dbReference>
<dbReference type="OrthoDB" id="348678at2759"/>
<keyword evidence="4" id="KW-0732">Signal</keyword>
<gene>
    <name evidence="5" type="ORF">Vbra_12869</name>
</gene>
<sequence length="642" mass="73708">MQPHGDRCVLLLVVCSCPATLIHTAAQPGAGHRVRGRVSPERPSNYARYAEDEPNPEFKYKEKDWYFFYVSDLHIVPRYDGDYITQNTCSPDLTDLEKDRLTGNEKNPWTKPAYWGRIGCDPPIEMYYSLVAKTKHISKIRGKKSTFTIMTGDVAGHGMDEYEFKDTRRYRAVALMHKTLRDEIESEQFIWAPGNNDLWYNYYIDTETPAMTLAELRESMEGHAPTGSQPDLEDMCAGDPTISREEDLKALATSETLMRKMGWQAVLWEIFKDDIKPFAADGEDQSETFLSGVFYSVEVPPPVNVRVLALNSIIWLQGHVRKDGHNFPWNQPGRSPEDFPDPLGQLAWMRRQLTRAKEKAQKVYVILHAFPGFHSFHYKKEELFEIQFHELYFRSFQEIMYLYRDTILAVFAGHIHGDSFRVPYFNTTGYESADVSGSSPVPSSSFSEKSMRDWPQRVPLPKEFHQELEALPPIYVAAAMAPIYGNNPAFKAIEFEPDHKYVADMVSYFLPLAQTNNYEGRPRTEEAALTADDWFFYYRFTDAYGLEGMDQPSLTRLLTRIADPRTKERALYSSYYYASGNMSPHMECIMTSLASYKHGGCLLDTVIWQQGKQRQRRQQQEGEGEGEGEGEEGQPSLDIVFA</sequence>
<proteinExistence type="predicted"/>
<dbReference type="EMBL" id="CDMY01000295">
    <property type="protein sequence ID" value="CEM00600.1"/>
    <property type="molecule type" value="Genomic_DNA"/>
</dbReference>
<accession>A0A0G4ERV8</accession>
<dbReference type="Proteomes" id="UP000041254">
    <property type="component" value="Unassembled WGS sequence"/>
</dbReference>
<dbReference type="VEuPathDB" id="CryptoDB:Vbra_12869"/>
<protein>
    <submittedName>
        <fullName evidence="5">Uncharacterized protein</fullName>
    </submittedName>
</protein>
<reference evidence="5 6" key="1">
    <citation type="submission" date="2014-11" db="EMBL/GenBank/DDBJ databases">
        <authorList>
            <person name="Zhu J."/>
            <person name="Qi W."/>
            <person name="Song R."/>
        </authorList>
    </citation>
    <scope>NUCLEOTIDE SEQUENCE [LARGE SCALE GENOMIC DNA]</scope>
</reference>
<feature type="chain" id="PRO_5005188187" evidence="4">
    <location>
        <begin position="27"/>
        <end position="642"/>
    </location>
</feature>
<evidence type="ECO:0000256" key="3">
    <source>
        <dbReference type="SAM" id="MobiDB-lite"/>
    </source>
</evidence>
<feature type="signal peptide" evidence="4">
    <location>
        <begin position="1"/>
        <end position="26"/>
    </location>
</feature>
<feature type="region of interest" description="Disordered" evidence="3">
    <location>
        <begin position="30"/>
        <end position="49"/>
    </location>
</feature>
<evidence type="ECO:0000313" key="6">
    <source>
        <dbReference type="Proteomes" id="UP000041254"/>
    </source>
</evidence>
<keyword evidence="6" id="KW-1185">Reference proteome</keyword>
<evidence type="ECO:0000256" key="4">
    <source>
        <dbReference type="SAM" id="SignalP"/>
    </source>
</evidence>
<evidence type="ECO:0000256" key="1">
    <source>
        <dbReference type="ARBA" id="ARBA00022801"/>
    </source>
</evidence>
<dbReference type="AlphaFoldDB" id="A0A0G4ERV8"/>
<dbReference type="SUPFAM" id="SSF56300">
    <property type="entry name" value="Metallo-dependent phosphatases"/>
    <property type="match status" value="1"/>
</dbReference>
<evidence type="ECO:0000256" key="2">
    <source>
        <dbReference type="ARBA" id="ARBA00023180"/>
    </source>
</evidence>
<dbReference type="STRING" id="1169540.A0A0G4ERV8"/>
<feature type="region of interest" description="Disordered" evidence="3">
    <location>
        <begin position="613"/>
        <end position="642"/>
    </location>
</feature>